<evidence type="ECO:0000313" key="2">
    <source>
        <dbReference type="Proteomes" id="UP000318413"/>
    </source>
</evidence>
<evidence type="ECO:0000313" key="1">
    <source>
        <dbReference type="EMBL" id="TPG12623.1"/>
    </source>
</evidence>
<name>A0A502CII3_9SPHN</name>
<proteinExistence type="predicted"/>
<sequence>MTPALSIVIDRYLRAHDMPETLFGRRAVNDPRLVSDLRRGRQVGERVRRRIELFMRENHA</sequence>
<organism evidence="1 2">
    <name type="scientific">Sphingomonas oligophenolica</name>
    <dbReference type="NCBI Taxonomy" id="301154"/>
    <lineage>
        <taxon>Bacteria</taxon>
        <taxon>Pseudomonadati</taxon>
        <taxon>Pseudomonadota</taxon>
        <taxon>Alphaproteobacteria</taxon>
        <taxon>Sphingomonadales</taxon>
        <taxon>Sphingomonadaceae</taxon>
        <taxon>Sphingomonas</taxon>
    </lineage>
</organism>
<accession>A0A502CII3</accession>
<protein>
    <submittedName>
        <fullName evidence="1">Uncharacterized protein</fullName>
    </submittedName>
</protein>
<dbReference type="OrthoDB" id="7376075at2"/>
<gene>
    <name evidence="1" type="ORF">EAH84_07485</name>
</gene>
<dbReference type="EMBL" id="RCZK01000005">
    <property type="protein sequence ID" value="TPG12623.1"/>
    <property type="molecule type" value="Genomic_DNA"/>
</dbReference>
<reference evidence="1 2" key="1">
    <citation type="journal article" date="2019" name="Environ. Microbiol.">
        <title>Species interactions and distinct microbial communities in high Arctic permafrost affected cryosols are associated with the CH4 and CO2 gas fluxes.</title>
        <authorList>
            <person name="Altshuler I."/>
            <person name="Hamel J."/>
            <person name="Turney S."/>
            <person name="Magnuson E."/>
            <person name="Levesque R."/>
            <person name="Greer C."/>
            <person name="Whyte L.G."/>
        </authorList>
    </citation>
    <scope>NUCLEOTIDE SEQUENCE [LARGE SCALE GENOMIC DNA]</scope>
    <source>
        <strain evidence="1 2">S5.1</strain>
    </source>
</reference>
<keyword evidence="2" id="KW-1185">Reference proteome</keyword>
<comment type="caution">
    <text evidence="1">The sequence shown here is derived from an EMBL/GenBank/DDBJ whole genome shotgun (WGS) entry which is preliminary data.</text>
</comment>
<dbReference type="AlphaFoldDB" id="A0A502CII3"/>
<dbReference type="RefSeq" id="WP_140870105.1">
    <property type="nucleotide sequence ID" value="NZ_RCZK01000005.1"/>
</dbReference>
<dbReference type="Proteomes" id="UP000318413">
    <property type="component" value="Unassembled WGS sequence"/>
</dbReference>